<organism evidence="1 2">
    <name type="scientific">Aquamicrobium defluvii</name>
    <dbReference type="NCBI Taxonomy" id="69279"/>
    <lineage>
        <taxon>Bacteria</taxon>
        <taxon>Pseudomonadati</taxon>
        <taxon>Pseudomonadota</taxon>
        <taxon>Alphaproteobacteria</taxon>
        <taxon>Hyphomicrobiales</taxon>
        <taxon>Phyllobacteriaceae</taxon>
        <taxon>Aquamicrobium</taxon>
    </lineage>
</organism>
<dbReference type="EMBL" id="SNZF01000052">
    <property type="protein sequence ID" value="TDR29001.1"/>
    <property type="molecule type" value="Genomic_DNA"/>
</dbReference>
<dbReference type="Proteomes" id="UP000294958">
    <property type="component" value="Unassembled WGS sequence"/>
</dbReference>
<accession>A0A4V3DJK7</accession>
<evidence type="ECO:0000313" key="1">
    <source>
        <dbReference type="EMBL" id="TDR29001.1"/>
    </source>
</evidence>
<comment type="caution">
    <text evidence="1">The sequence shown here is derived from an EMBL/GenBank/DDBJ whole genome shotgun (WGS) entry which is preliminary data.</text>
</comment>
<keyword evidence="2" id="KW-1185">Reference proteome</keyword>
<name>A0A4V3DJK7_9HYPH</name>
<reference evidence="1 2" key="1">
    <citation type="submission" date="2019-03" db="EMBL/GenBank/DDBJ databases">
        <title>Genomic Encyclopedia of Type Strains, Phase IV (KMG-IV): sequencing the most valuable type-strain genomes for metagenomic binning, comparative biology and taxonomic classification.</title>
        <authorList>
            <person name="Goeker M."/>
        </authorList>
    </citation>
    <scope>NUCLEOTIDE SEQUENCE [LARGE SCALE GENOMIC DNA]</scope>
    <source>
        <strain evidence="1 2">DSM 11603</strain>
    </source>
</reference>
<proteinExistence type="predicted"/>
<sequence length="262" mass="30098">MGGKSIFPGERFSRLTTIERQDKASPSGRSRSRWLCQCDCGNLVVVESGNLRSGNSRQCGACANLTRSEAKKSHGHARQRKPTKAYYTWLAMRRRCCNQNDKSYERYGGRGISVDPRWDTFERFLADMGEPPSPDHQIERKDNDGPYSPENCIWATRQRQANNKSNNRLLEVGGVYKTLAQWCRDYGIDRDRVRARLDKGWSLQDALERPLRYMSQKFDYETPDGTFLSLRMAAEHHGMSVSGANTRFNSSAFPCWRRIPRA</sequence>
<dbReference type="AlphaFoldDB" id="A0A4V3DJK7"/>
<gene>
    <name evidence="1" type="ORF">DES43_1527</name>
</gene>
<protein>
    <submittedName>
        <fullName evidence="1">Uncharacterized protein</fullName>
    </submittedName>
</protein>
<evidence type="ECO:0000313" key="2">
    <source>
        <dbReference type="Proteomes" id="UP000294958"/>
    </source>
</evidence>